<keyword evidence="3" id="KW-0732">Signal</keyword>
<evidence type="ECO:0000313" key="6">
    <source>
        <dbReference type="Proteomes" id="UP000006844"/>
    </source>
</evidence>
<organism evidence="5 6">
    <name type="scientific">Terriglobus saanensis (strain ATCC BAA-1853 / DSM 23119 / SP1PR4)</name>
    <dbReference type="NCBI Taxonomy" id="401053"/>
    <lineage>
        <taxon>Bacteria</taxon>
        <taxon>Pseudomonadati</taxon>
        <taxon>Acidobacteriota</taxon>
        <taxon>Terriglobia</taxon>
        <taxon>Terriglobales</taxon>
        <taxon>Acidobacteriaceae</taxon>
        <taxon>Terriglobus</taxon>
    </lineage>
</organism>
<feature type="domain" description="EF-hand" evidence="4">
    <location>
        <begin position="171"/>
        <end position="206"/>
    </location>
</feature>
<dbReference type="Pfam" id="PF13499">
    <property type="entry name" value="EF-hand_7"/>
    <property type="match status" value="1"/>
</dbReference>
<sequence>MQNMRSLVLLPVLLGSAALAQQQTQPPRPVLLALDTNHDGSLSESEILAAPTALLTLDANHDGIFSAEEYSPKEPVGGATPDEQVQRLMAFDKNGDGELTRDELPERMQRLMDRADTDHNGRLTATEIRAMASSQTAPTGRPMAPGQNPALRGDLLVNAIDLDHDGTLSAEEIKQASVSLKTLDVNNDGTISPNEMRPKVDPKARALHLLEEWDTNKDGKISKAEAPDRMQAQFEKYDTNGDGFLTMDEILVFFANADNSQPRAPRPNAQEKQ</sequence>
<feature type="chain" id="PRO_5003228842" evidence="3">
    <location>
        <begin position="21"/>
        <end position="273"/>
    </location>
</feature>
<protein>
    <submittedName>
        <fullName evidence="5">EF-Hand, Calmodulin</fullName>
    </submittedName>
</protein>
<evidence type="ECO:0000256" key="3">
    <source>
        <dbReference type="SAM" id="SignalP"/>
    </source>
</evidence>
<dbReference type="Proteomes" id="UP000006844">
    <property type="component" value="Chromosome"/>
</dbReference>
<dbReference type="OrthoDB" id="113323at2"/>
<feature type="domain" description="EF-hand" evidence="4">
    <location>
        <begin position="225"/>
        <end position="260"/>
    </location>
</feature>
<keyword evidence="1" id="KW-0479">Metal-binding</keyword>
<dbReference type="InterPro" id="IPR018247">
    <property type="entry name" value="EF_Hand_1_Ca_BS"/>
</dbReference>
<dbReference type="SUPFAM" id="SSF47473">
    <property type="entry name" value="EF-hand"/>
    <property type="match status" value="3"/>
</dbReference>
<evidence type="ECO:0000256" key="1">
    <source>
        <dbReference type="ARBA" id="ARBA00022723"/>
    </source>
</evidence>
<keyword evidence="2" id="KW-0677">Repeat</keyword>
<dbReference type="RefSeq" id="WP_013567916.1">
    <property type="nucleotide sequence ID" value="NC_014963.1"/>
</dbReference>
<dbReference type="SMART" id="SM00054">
    <property type="entry name" value="EFh"/>
    <property type="match status" value="3"/>
</dbReference>
<reference evidence="5 6" key="1">
    <citation type="journal article" date="2012" name="Stand. Genomic Sci.">
        <title>Complete genome sequence of Terriglobus saanensis type strain SP1PR4(T), an Acidobacteria from tundra soil.</title>
        <authorList>
            <person name="Rawat S.R."/>
            <person name="Mannisto M.K."/>
            <person name="Starovoytov V."/>
            <person name="Goodwin L."/>
            <person name="Nolan M."/>
            <person name="Hauser L."/>
            <person name="Land M."/>
            <person name="Davenport K.W."/>
            <person name="Woyke T."/>
            <person name="Haggblom M.M."/>
        </authorList>
    </citation>
    <scope>NUCLEOTIDE SEQUENCE</scope>
    <source>
        <strain evidence="6">ATCC BAA-1853 / DSM 23119 / SP1PR4</strain>
    </source>
</reference>
<dbReference type="PANTHER" id="PTHR10827:SF98">
    <property type="entry name" value="45 KDA CALCIUM-BINDING PROTEIN"/>
    <property type="match status" value="1"/>
</dbReference>
<dbReference type="Gene3D" id="1.10.238.10">
    <property type="entry name" value="EF-hand"/>
    <property type="match status" value="3"/>
</dbReference>
<gene>
    <name evidence="5" type="ordered locus">AciPR4_1359</name>
</gene>
<dbReference type="eggNOG" id="COG5126">
    <property type="taxonomic scope" value="Bacteria"/>
</dbReference>
<feature type="domain" description="EF-hand" evidence="4">
    <location>
        <begin position="103"/>
        <end position="138"/>
    </location>
</feature>
<feature type="signal peptide" evidence="3">
    <location>
        <begin position="1"/>
        <end position="20"/>
    </location>
</feature>
<dbReference type="InterPro" id="IPR002048">
    <property type="entry name" value="EF_hand_dom"/>
</dbReference>
<dbReference type="HOGENOM" id="CLU_1019157_0_0_0"/>
<evidence type="ECO:0000259" key="4">
    <source>
        <dbReference type="PROSITE" id="PS50222"/>
    </source>
</evidence>
<accession>E8V028</accession>
<dbReference type="PANTHER" id="PTHR10827">
    <property type="entry name" value="RETICULOCALBIN"/>
    <property type="match status" value="1"/>
</dbReference>
<keyword evidence="6" id="KW-1185">Reference proteome</keyword>
<proteinExistence type="predicted"/>
<dbReference type="PROSITE" id="PS00018">
    <property type="entry name" value="EF_HAND_1"/>
    <property type="match status" value="4"/>
</dbReference>
<evidence type="ECO:0000313" key="5">
    <source>
        <dbReference type="EMBL" id="ADV82183.1"/>
    </source>
</evidence>
<dbReference type="PROSITE" id="PS50222">
    <property type="entry name" value="EF_HAND_2"/>
    <property type="match status" value="3"/>
</dbReference>
<dbReference type="InterPro" id="IPR011992">
    <property type="entry name" value="EF-hand-dom_pair"/>
</dbReference>
<dbReference type="EMBL" id="CP002467">
    <property type="protein sequence ID" value="ADV82183.1"/>
    <property type="molecule type" value="Genomic_DNA"/>
</dbReference>
<evidence type="ECO:0000256" key="2">
    <source>
        <dbReference type="ARBA" id="ARBA00022737"/>
    </source>
</evidence>
<dbReference type="Pfam" id="PF13202">
    <property type="entry name" value="EF-hand_5"/>
    <property type="match status" value="5"/>
</dbReference>
<name>E8V028_TERSS</name>
<dbReference type="STRING" id="401053.AciPR4_1359"/>
<dbReference type="KEGG" id="tsa:AciPR4_1359"/>
<dbReference type="GO" id="GO:0005509">
    <property type="term" value="F:calcium ion binding"/>
    <property type="evidence" value="ECO:0007669"/>
    <property type="project" value="InterPro"/>
</dbReference>
<dbReference type="AlphaFoldDB" id="E8V028"/>